<dbReference type="OrthoDB" id="3269001at2759"/>
<dbReference type="PANTHER" id="PTHR46579">
    <property type="entry name" value="F5/8 TYPE C DOMAIN-CONTAINING PROTEIN-RELATED"/>
    <property type="match status" value="1"/>
</dbReference>
<feature type="compositionally biased region" description="Low complexity" evidence="1">
    <location>
        <begin position="734"/>
        <end position="743"/>
    </location>
</feature>
<proteinExistence type="predicted"/>
<feature type="region of interest" description="Disordered" evidence="1">
    <location>
        <begin position="714"/>
        <end position="753"/>
    </location>
</feature>
<reference evidence="2 3" key="1">
    <citation type="submission" date="2014-04" db="EMBL/GenBank/DDBJ databases">
        <authorList>
            <consortium name="DOE Joint Genome Institute"/>
            <person name="Kuo A."/>
            <person name="Kohler A."/>
            <person name="Costa M.D."/>
            <person name="Nagy L.G."/>
            <person name="Floudas D."/>
            <person name="Copeland A."/>
            <person name="Barry K.W."/>
            <person name="Cichocki N."/>
            <person name="Veneault-Fourrey C."/>
            <person name="LaButti K."/>
            <person name="Lindquist E.A."/>
            <person name="Lipzen A."/>
            <person name="Lundell T."/>
            <person name="Morin E."/>
            <person name="Murat C."/>
            <person name="Sun H."/>
            <person name="Tunlid A."/>
            <person name="Henrissat B."/>
            <person name="Grigoriev I.V."/>
            <person name="Hibbett D.S."/>
            <person name="Martin F."/>
            <person name="Nordberg H.P."/>
            <person name="Cantor M.N."/>
            <person name="Hua S.X."/>
        </authorList>
    </citation>
    <scope>NUCLEOTIDE SEQUENCE [LARGE SCALE GENOMIC DNA]</scope>
    <source>
        <strain evidence="2 3">441</strain>
    </source>
</reference>
<name>A0A0C9YMD9_9AGAM</name>
<sequence>MGAWVSKPLYFWHKRLDNFCFADIPDPIVESFEGIQSLGNAPERTLSPSSIGVEPQILQAPNDQLVPSTDHTVALEATVDELNHLLITINQRILSFSTCSPLAFSSPPTSQSLEFAARQAVDCLDARTPQLDSSSSLNDTILAHESHMSNAYQTLCKIDVPTPLVQQRDLLRTRIWEELRRIEEIKIMEWNRQVRLLRDGNVHHPTGAVNVDSGNAMEPRACSPGCCCSYDPGARFIPTLWNLPEAGGFCFGGAQVYCGFTLRWKGHAPGSQDESFVCCPSCFALYNDTTKTLDFCDYRRAPDVPPCESNLFGSRTIRGHDFKRPVRKYVHQDMKQWVARLLSRPGVEMLIELSRNVGHSTEEVGDIHNSHAIQSLSGPDGKPFLVSNSEELRLIFSLCVDGFNAFGKRIGGGPGSVTGIYMACLSLPIEERFKPENMYLVGVVPGPHKSSEDEINHFLRPLVDDLLDFWKEGVRFSQTHLHPAGRLVRAALVPLVCDVPAARQTGGFAAHSATLFCSLCYLPADEIENFDVQAWPLRTAEVHRWHATAWKNAKTLAVKHEITKNFGVRYSELLRLPYWDPISFTIIESMHVFFLRILLEHIHRAWGVSVKAPCGEGHCAPDFTPPEPPSTEELIVSLKTLQRTRGVHNTQDALDLLCKLKSNVLWHLCRQFDLRRAGSSLIVSCTLLDWYSDSRNAHDEVEAHLKALMDGAVQSDPSEATDQSSDTSLDVPGSLTLDSTSNSDSEDVLAERTPVKPRQAITKATERVYRRHPRNEPPTEEEMKAARKCLQMAKSTGAIGTNIRVPTLYALCEELKIPVSRPGPGKFPTKATLLGLLGTQRNQGTHGTHDDCRITQNPEPYSRKSVVLGDSILPEIWEDQERLQLPSFLSPGPPKFGSQKRTLSADEWRLVGTIHLVITLIRLWGLDTSRKGQMLDNFMHLITAIHLANLRSISSQDIADYTFHMDSYLRGFAALYKEAKIQPTHHLSLHFGTLLTRFGPVHSWRAWSFERYNYVLQNIETNRKFGELELSFMRDACRASNLAAYILGSRIPGVLDKLWSAFQRTFHSDIRGTHLHDILAFGRSSGTRAHLRRSAAVGRQANEDNKYIQLAMEYLGTRNLSSVSFCTKLQREGMVFQAAARSPRDANVIVWDKHSREKCTAARILALFTDTTATTSPMPSFAVIERHVELSQKDRELDPYRRFGFPIAGALYYDRFHPPEVISSNKLMTQFAKTVFIHEPLNAEVAHILPIFKSNNTSMEAWATTVRMKMGRIKLTMYNTQEGGWSVFKAIYPVIQRAVN</sequence>
<evidence type="ECO:0000313" key="3">
    <source>
        <dbReference type="Proteomes" id="UP000054018"/>
    </source>
</evidence>
<reference evidence="3" key="2">
    <citation type="submission" date="2015-01" db="EMBL/GenBank/DDBJ databases">
        <title>Evolutionary Origins and Diversification of the Mycorrhizal Mutualists.</title>
        <authorList>
            <consortium name="DOE Joint Genome Institute"/>
            <consortium name="Mycorrhizal Genomics Consortium"/>
            <person name="Kohler A."/>
            <person name="Kuo A."/>
            <person name="Nagy L.G."/>
            <person name="Floudas D."/>
            <person name="Copeland A."/>
            <person name="Barry K.W."/>
            <person name="Cichocki N."/>
            <person name="Veneault-Fourrey C."/>
            <person name="LaButti K."/>
            <person name="Lindquist E.A."/>
            <person name="Lipzen A."/>
            <person name="Lundell T."/>
            <person name="Morin E."/>
            <person name="Murat C."/>
            <person name="Riley R."/>
            <person name="Ohm R."/>
            <person name="Sun H."/>
            <person name="Tunlid A."/>
            <person name="Henrissat B."/>
            <person name="Grigoriev I.V."/>
            <person name="Hibbett D.S."/>
            <person name="Martin F."/>
        </authorList>
    </citation>
    <scope>NUCLEOTIDE SEQUENCE [LARGE SCALE GENOMIC DNA]</scope>
    <source>
        <strain evidence="3">441</strain>
    </source>
</reference>
<dbReference type="PANTHER" id="PTHR46579:SF2">
    <property type="entry name" value="C2H2-TYPE DOMAIN-CONTAINING PROTEIN"/>
    <property type="match status" value="1"/>
</dbReference>
<dbReference type="InterPro" id="IPR004242">
    <property type="entry name" value="Transposase_21"/>
</dbReference>
<protein>
    <submittedName>
        <fullName evidence="2">Uncharacterized protein</fullName>
    </submittedName>
</protein>
<keyword evidence="3" id="KW-1185">Reference proteome</keyword>
<evidence type="ECO:0000313" key="2">
    <source>
        <dbReference type="EMBL" id="KIK15044.1"/>
    </source>
</evidence>
<gene>
    <name evidence="2" type="ORF">PISMIDRAFT_16802</name>
</gene>
<dbReference type="EMBL" id="KN833909">
    <property type="protein sequence ID" value="KIK15044.1"/>
    <property type="molecule type" value="Genomic_DNA"/>
</dbReference>
<evidence type="ECO:0000256" key="1">
    <source>
        <dbReference type="SAM" id="MobiDB-lite"/>
    </source>
</evidence>
<dbReference type="STRING" id="765257.A0A0C9YMD9"/>
<accession>A0A0C9YMD9</accession>
<organism evidence="2 3">
    <name type="scientific">Pisolithus microcarpus 441</name>
    <dbReference type="NCBI Taxonomy" id="765257"/>
    <lineage>
        <taxon>Eukaryota</taxon>
        <taxon>Fungi</taxon>
        <taxon>Dikarya</taxon>
        <taxon>Basidiomycota</taxon>
        <taxon>Agaricomycotina</taxon>
        <taxon>Agaricomycetes</taxon>
        <taxon>Agaricomycetidae</taxon>
        <taxon>Boletales</taxon>
        <taxon>Sclerodermatineae</taxon>
        <taxon>Pisolithaceae</taxon>
        <taxon>Pisolithus</taxon>
    </lineage>
</organism>
<feature type="compositionally biased region" description="Polar residues" evidence="1">
    <location>
        <begin position="715"/>
        <end position="728"/>
    </location>
</feature>
<dbReference type="Proteomes" id="UP000054018">
    <property type="component" value="Unassembled WGS sequence"/>
</dbReference>
<dbReference type="HOGENOM" id="CLU_002101_0_0_1"/>
<dbReference type="Pfam" id="PF02992">
    <property type="entry name" value="Transposase_21"/>
    <property type="match status" value="1"/>
</dbReference>